<dbReference type="AlphaFoldDB" id="A0A0G4KSU5"/>
<name>A0A0G4KSU5_VERLO</name>
<evidence type="ECO:0000313" key="2">
    <source>
        <dbReference type="EMBL" id="CRK12839.1"/>
    </source>
</evidence>
<protein>
    <submittedName>
        <fullName evidence="2">Uncharacterized protein</fullName>
    </submittedName>
</protein>
<evidence type="ECO:0000313" key="3">
    <source>
        <dbReference type="Proteomes" id="UP000044602"/>
    </source>
</evidence>
<evidence type="ECO:0000256" key="1">
    <source>
        <dbReference type="SAM" id="Phobius"/>
    </source>
</evidence>
<proteinExistence type="predicted"/>
<keyword evidence="1" id="KW-0472">Membrane</keyword>
<gene>
    <name evidence="2" type="ORF">BN1708_010639</name>
</gene>
<keyword evidence="1" id="KW-1133">Transmembrane helix</keyword>
<accession>A0A0G4KSU5</accession>
<dbReference type="EMBL" id="CVQH01004113">
    <property type="protein sequence ID" value="CRK12839.1"/>
    <property type="molecule type" value="Genomic_DNA"/>
</dbReference>
<dbReference type="Proteomes" id="UP000044602">
    <property type="component" value="Unassembled WGS sequence"/>
</dbReference>
<feature type="transmembrane region" description="Helical" evidence="1">
    <location>
        <begin position="12"/>
        <end position="31"/>
    </location>
</feature>
<organism evidence="2 3">
    <name type="scientific">Verticillium longisporum</name>
    <name type="common">Verticillium dahliae var. longisporum</name>
    <dbReference type="NCBI Taxonomy" id="100787"/>
    <lineage>
        <taxon>Eukaryota</taxon>
        <taxon>Fungi</taxon>
        <taxon>Dikarya</taxon>
        <taxon>Ascomycota</taxon>
        <taxon>Pezizomycotina</taxon>
        <taxon>Sordariomycetes</taxon>
        <taxon>Hypocreomycetidae</taxon>
        <taxon>Glomerellales</taxon>
        <taxon>Plectosphaerellaceae</taxon>
        <taxon>Verticillium</taxon>
    </lineage>
</organism>
<keyword evidence="3" id="KW-1185">Reference proteome</keyword>
<keyword evidence="1" id="KW-0812">Transmembrane</keyword>
<sequence length="48" mass="5327">MVQPSTQASNAVIFVTYSLFLLMGLGMAYRYRHDLKGGFLSGNRTRTG</sequence>
<reference evidence="3" key="1">
    <citation type="submission" date="2015-05" db="EMBL/GenBank/DDBJ databases">
        <authorList>
            <person name="Fogelqvist Johan"/>
        </authorList>
    </citation>
    <scope>NUCLEOTIDE SEQUENCE [LARGE SCALE GENOMIC DNA]</scope>
</reference>